<evidence type="ECO:0000256" key="2">
    <source>
        <dbReference type="ARBA" id="ARBA00022475"/>
    </source>
</evidence>
<dbReference type="GO" id="GO:0003746">
    <property type="term" value="F:translation elongation factor activity"/>
    <property type="evidence" value="ECO:0007669"/>
    <property type="project" value="UniProtKB-UniRule"/>
</dbReference>
<dbReference type="PRINTS" id="PR00315">
    <property type="entry name" value="ELONGATNFCT"/>
</dbReference>
<dbReference type="GO" id="GO:0043022">
    <property type="term" value="F:ribosome binding"/>
    <property type="evidence" value="ECO:0007669"/>
    <property type="project" value="UniProtKB-UniRule"/>
</dbReference>
<comment type="similarity">
    <text evidence="1 8">Belongs to the TRAFAC class translation factor GTPase superfamily. Classic translation factor GTPase family. LepA subfamily.</text>
</comment>
<evidence type="ECO:0000259" key="9">
    <source>
        <dbReference type="PROSITE" id="PS51722"/>
    </source>
</evidence>
<feature type="binding site" evidence="8">
    <location>
        <begin position="157"/>
        <end position="160"/>
    </location>
    <ligand>
        <name>GTP</name>
        <dbReference type="ChEBI" id="CHEBI:37565"/>
    </ligand>
</feature>
<dbReference type="InterPro" id="IPR031157">
    <property type="entry name" value="G_TR_CS"/>
</dbReference>
<protein>
    <recommendedName>
        <fullName evidence="8">Elongation factor 4</fullName>
        <shortName evidence="8">EF-4</shortName>
        <ecNumber evidence="8">3.6.5.n1</ecNumber>
    </recommendedName>
    <alternativeName>
        <fullName evidence="8">Ribosomal back-translocase LepA</fullName>
    </alternativeName>
</protein>
<dbReference type="Gene3D" id="3.30.70.2570">
    <property type="entry name" value="Elongation factor 4, C-terminal domain"/>
    <property type="match status" value="1"/>
</dbReference>
<dbReference type="HAMAP" id="MF_00071">
    <property type="entry name" value="LepA"/>
    <property type="match status" value="1"/>
</dbReference>
<keyword evidence="4 8" id="KW-0378">Hydrolase</keyword>
<dbReference type="GO" id="GO:0005525">
    <property type="term" value="F:GTP binding"/>
    <property type="evidence" value="ECO:0007669"/>
    <property type="project" value="UniProtKB-UniRule"/>
</dbReference>
<dbReference type="Pfam" id="PF00009">
    <property type="entry name" value="GTP_EFTU"/>
    <property type="match status" value="1"/>
</dbReference>
<dbReference type="EC" id="3.6.5.n1" evidence="8"/>
<dbReference type="InterPro" id="IPR038363">
    <property type="entry name" value="LepA_C_sf"/>
</dbReference>
<keyword evidence="2 8" id="KW-1003">Cell membrane</keyword>
<evidence type="ECO:0000313" key="11">
    <source>
        <dbReference type="Proteomes" id="UP000176914"/>
    </source>
</evidence>
<dbReference type="InterPro" id="IPR013842">
    <property type="entry name" value="LepA_CTD"/>
</dbReference>
<dbReference type="EMBL" id="MFLL01000025">
    <property type="protein sequence ID" value="OGG68924.1"/>
    <property type="molecule type" value="Genomic_DNA"/>
</dbReference>
<evidence type="ECO:0000256" key="1">
    <source>
        <dbReference type="ARBA" id="ARBA00005454"/>
    </source>
</evidence>
<dbReference type="Pfam" id="PF14492">
    <property type="entry name" value="EFG_III"/>
    <property type="match status" value="1"/>
</dbReference>
<dbReference type="InterPro" id="IPR000795">
    <property type="entry name" value="T_Tr_GTP-bd_dom"/>
</dbReference>
<keyword evidence="3 8" id="KW-0547">Nucleotide-binding</keyword>
<dbReference type="NCBIfam" id="TIGR00231">
    <property type="entry name" value="small_GTP"/>
    <property type="match status" value="1"/>
</dbReference>
<dbReference type="InterPro" id="IPR027417">
    <property type="entry name" value="P-loop_NTPase"/>
</dbReference>
<evidence type="ECO:0000256" key="7">
    <source>
        <dbReference type="ARBA" id="ARBA00023136"/>
    </source>
</evidence>
<keyword evidence="7 8" id="KW-0472">Membrane</keyword>
<dbReference type="InterPro" id="IPR009000">
    <property type="entry name" value="Transl_B-barrel_sf"/>
</dbReference>
<evidence type="ECO:0000256" key="5">
    <source>
        <dbReference type="ARBA" id="ARBA00022917"/>
    </source>
</evidence>
<comment type="subcellular location">
    <subcellularLocation>
        <location evidence="8">Cell membrane</location>
        <topology evidence="8">Peripheral membrane protein</topology>
        <orientation evidence="8">Cytoplasmic side</orientation>
    </subcellularLocation>
</comment>
<name>A0A1F6E5F9_9BACT</name>
<dbReference type="Gene3D" id="3.30.70.240">
    <property type="match status" value="1"/>
</dbReference>
<dbReference type="Gene3D" id="3.40.50.300">
    <property type="entry name" value="P-loop containing nucleotide triphosphate hydrolases"/>
    <property type="match status" value="1"/>
</dbReference>
<dbReference type="PANTHER" id="PTHR43512">
    <property type="entry name" value="TRANSLATION FACTOR GUF1-RELATED"/>
    <property type="match status" value="1"/>
</dbReference>
<dbReference type="NCBIfam" id="TIGR01393">
    <property type="entry name" value="lepA"/>
    <property type="match status" value="1"/>
</dbReference>
<dbReference type="GO" id="GO:0005886">
    <property type="term" value="C:plasma membrane"/>
    <property type="evidence" value="ECO:0007669"/>
    <property type="project" value="UniProtKB-SubCell"/>
</dbReference>
<dbReference type="Gene3D" id="3.30.70.870">
    <property type="entry name" value="Elongation Factor G (Translational Gtpase), domain 3"/>
    <property type="match status" value="1"/>
</dbReference>
<comment type="caution">
    <text evidence="10">The sequence shown here is derived from an EMBL/GenBank/DDBJ whole genome shotgun (WGS) entry which is preliminary data.</text>
</comment>
<feature type="domain" description="Tr-type G" evidence="9">
    <location>
        <begin position="3"/>
        <end position="210"/>
    </location>
</feature>
<keyword evidence="5 8" id="KW-0648">Protein biosynthesis</keyword>
<evidence type="ECO:0000256" key="6">
    <source>
        <dbReference type="ARBA" id="ARBA00023134"/>
    </source>
</evidence>
<evidence type="ECO:0000313" key="10">
    <source>
        <dbReference type="EMBL" id="OGG68924.1"/>
    </source>
</evidence>
<sequence>MATNIRNFSIIAHIDHGKSTLADRMLELTGTIEPRRMQEQVLDRMDLERERGITIKMQPVRMIWEYHPEVSSIKYQVSKSPTLIPDTSDLIPSDSEYILNLIDTPGHVDFSYEVSRALTAVEGVVLLVDSTQGVEAQTLSVLSVARELGRVVVPVVSKIDAPNARVQEITTELARLLGCAESDVLPASGKTGEGVPEILDAIVKRVPPPRSSGVSPQALVFDFGYSDHRGVLVYARVFGGSIKKGDTLKLVEAKAEFTALEVGILSPEEKTREHLSEGEIGYIVTGIKKPGVASVGDTVTSVRNPAPALSGYSIPTPVIWASVYPESQDDLVILRQSLERLRLSDSSLSYEEESSGIMGRGFRCGFLGMLHLEIIVERLRREFNLNLVVTMPTTAYEVTHLNGEVEDIYAPAKFPEEGEAKKIRELWSNVLVITPPEYLGGIAQLMYDHEGVVGESETLPDGKTGVHAQMPLRELMRGFFDRLKSVSSGFASLSYEIIGMRDADVVRLDVLVAEEPVPAFARIVSRRRLQQEAEAMVEKLEKLLPRQMFELKIQAKAAGRILASRRKSAMKKDVTQHMYGGDITRKMKLREKQKKGKKKMLARGRVDIPHDVFLKVVRDTNA</sequence>
<dbReference type="GO" id="GO:0045727">
    <property type="term" value="P:positive regulation of translation"/>
    <property type="evidence" value="ECO:0007669"/>
    <property type="project" value="UniProtKB-UniRule"/>
</dbReference>
<comment type="function">
    <text evidence="8">Required for accurate and efficient protein synthesis under certain stress conditions. May act as a fidelity factor of the translation reaction, by catalyzing a one-codon backward translocation of tRNAs on improperly translocated ribosomes. Back-translocation proceeds from a post-translocation (POST) complex to a pre-translocation (PRE) complex, thus giving elongation factor G a second chance to translocate the tRNAs correctly. Binds to ribosomes in a GTP-dependent manner.</text>
</comment>
<reference evidence="10 11" key="1">
    <citation type="journal article" date="2016" name="Nat. Commun.">
        <title>Thousands of microbial genomes shed light on interconnected biogeochemical processes in an aquifer system.</title>
        <authorList>
            <person name="Anantharaman K."/>
            <person name="Brown C.T."/>
            <person name="Hug L.A."/>
            <person name="Sharon I."/>
            <person name="Castelle C.J."/>
            <person name="Probst A.J."/>
            <person name="Thomas B.C."/>
            <person name="Singh A."/>
            <person name="Wilkins M.J."/>
            <person name="Karaoz U."/>
            <person name="Brodie E.L."/>
            <person name="Williams K.H."/>
            <person name="Hubbard S.S."/>
            <person name="Banfield J.F."/>
        </authorList>
    </citation>
    <scope>NUCLEOTIDE SEQUENCE [LARGE SCALE GENOMIC DNA]</scope>
</reference>
<keyword evidence="6 8" id="KW-0342">GTP-binding</keyword>
<keyword evidence="10" id="KW-0251">Elongation factor</keyword>
<proteinExistence type="inferred from homology"/>
<dbReference type="Pfam" id="PF06421">
    <property type="entry name" value="LepA_C"/>
    <property type="match status" value="1"/>
</dbReference>
<dbReference type="InterPro" id="IPR006297">
    <property type="entry name" value="EF-4"/>
</dbReference>
<dbReference type="GO" id="GO:0003924">
    <property type="term" value="F:GTPase activity"/>
    <property type="evidence" value="ECO:0007669"/>
    <property type="project" value="UniProtKB-UniRule"/>
</dbReference>
<accession>A0A1F6E5F9</accession>
<dbReference type="InterPro" id="IPR005225">
    <property type="entry name" value="Small_GTP-bd"/>
</dbReference>
<evidence type="ECO:0000256" key="8">
    <source>
        <dbReference type="HAMAP-Rule" id="MF_00071"/>
    </source>
</evidence>
<dbReference type="InterPro" id="IPR041095">
    <property type="entry name" value="EFG_II"/>
</dbReference>
<dbReference type="Gene3D" id="2.40.30.10">
    <property type="entry name" value="Translation factors"/>
    <property type="match status" value="1"/>
</dbReference>
<dbReference type="PROSITE" id="PS00301">
    <property type="entry name" value="G_TR_1"/>
    <property type="match status" value="1"/>
</dbReference>
<dbReference type="SUPFAM" id="SSF50447">
    <property type="entry name" value="Translation proteins"/>
    <property type="match status" value="1"/>
</dbReference>
<dbReference type="InterPro" id="IPR004161">
    <property type="entry name" value="EFTu-like_2"/>
</dbReference>
<dbReference type="Pfam" id="PF03144">
    <property type="entry name" value="GTP_EFTU_D2"/>
    <property type="match status" value="1"/>
</dbReference>
<dbReference type="CDD" id="cd01890">
    <property type="entry name" value="LepA"/>
    <property type="match status" value="1"/>
</dbReference>
<gene>
    <name evidence="8" type="primary">lepA</name>
    <name evidence="10" type="ORF">A3C20_01645</name>
</gene>
<organism evidence="10 11">
    <name type="scientific">Candidatus Kaiserbacteria bacterium RIFCSPHIGHO2_02_FULL_55_25</name>
    <dbReference type="NCBI Taxonomy" id="1798498"/>
    <lineage>
        <taxon>Bacteria</taxon>
        <taxon>Candidatus Kaiseribacteriota</taxon>
    </lineage>
</organism>
<dbReference type="SUPFAM" id="SSF54980">
    <property type="entry name" value="EF-G C-terminal domain-like"/>
    <property type="match status" value="2"/>
</dbReference>
<comment type="catalytic activity">
    <reaction evidence="8">
        <text>GTP + H2O = GDP + phosphate + H(+)</text>
        <dbReference type="Rhea" id="RHEA:19669"/>
        <dbReference type="ChEBI" id="CHEBI:15377"/>
        <dbReference type="ChEBI" id="CHEBI:15378"/>
        <dbReference type="ChEBI" id="CHEBI:37565"/>
        <dbReference type="ChEBI" id="CHEBI:43474"/>
        <dbReference type="ChEBI" id="CHEBI:58189"/>
        <dbReference type="EC" id="3.6.5.n1"/>
    </reaction>
</comment>
<dbReference type="InterPro" id="IPR035647">
    <property type="entry name" value="EFG_III/V"/>
</dbReference>
<dbReference type="PANTHER" id="PTHR43512:SF4">
    <property type="entry name" value="TRANSLATION FACTOR GUF1 HOMOLOG, CHLOROPLASTIC"/>
    <property type="match status" value="1"/>
</dbReference>
<dbReference type="SUPFAM" id="SSF52540">
    <property type="entry name" value="P-loop containing nucleoside triphosphate hydrolases"/>
    <property type="match status" value="1"/>
</dbReference>
<dbReference type="InterPro" id="IPR000640">
    <property type="entry name" value="EFG_V-like"/>
</dbReference>
<dbReference type="PROSITE" id="PS51722">
    <property type="entry name" value="G_TR_2"/>
    <property type="match status" value="1"/>
</dbReference>
<evidence type="ECO:0000256" key="3">
    <source>
        <dbReference type="ARBA" id="ARBA00022741"/>
    </source>
</evidence>
<dbReference type="Proteomes" id="UP000176914">
    <property type="component" value="Unassembled WGS sequence"/>
</dbReference>
<feature type="binding site" evidence="8">
    <location>
        <begin position="15"/>
        <end position="20"/>
    </location>
    <ligand>
        <name>GTP</name>
        <dbReference type="ChEBI" id="CHEBI:37565"/>
    </ligand>
</feature>
<dbReference type="AlphaFoldDB" id="A0A1F6E5F9"/>
<dbReference type="Pfam" id="PF00679">
    <property type="entry name" value="EFG_C"/>
    <property type="match status" value="1"/>
</dbReference>
<evidence type="ECO:0000256" key="4">
    <source>
        <dbReference type="ARBA" id="ARBA00022801"/>
    </source>
</evidence>